<protein>
    <submittedName>
        <fullName evidence="2">Bcl-2/adenovirus E1B-interacting protein 2-like protein</fullName>
    </submittedName>
</protein>
<gene>
    <name evidence="2" type="primary">Bnipl_0</name>
    <name evidence="2" type="ORF">EYF80_064402</name>
</gene>
<evidence type="ECO:0000256" key="1">
    <source>
        <dbReference type="SAM" id="MobiDB-lite"/>
    </source>
</evidence>
<dbReference type="Proteomes" id="UP000314294">
    <property type="component" value="Unassembled WGS sequence"/>
</dbReference>
<comment type="caution">
    <text evidence="2">The sequence shown here is derived from an EMBL/GenBank/DDBJ whole genome shotgun (WGS) entry which is preliminary data.</text>
</comment>
<dbReference type="EMBL" id="SRLO01012458">
    <property type="protein sequence ID" value="TNN25466.1"/>
    <property type="molecule type" value="Genomic_DNA"/>
</dbReference>
<evidence type="ECO:0000313" key="3">
    <source>
        <dbReference type="Proteomes" id="UP000314294"/>
    </source>
</evidence>
<feature type="compositionally biased region" description="Basic and acidic residues" evidence="1">
    <location>
        <begin position="272"/>
        <end position="288"/>
    </location>
</feature>
<feature type="region of interest" description="Disordered" evidence="1">
    <location>
        <begin position="20"/>
        <end position="132"/>
    </location>
</feature>
<feature type="compositionally biased region" description="Polar residues" evidence="1">
    <location>
        <begin position="40"/>
        <end position="65"/>
    </location>
</feature>
<dbReference type="AlphaFoldDB" id="A0A4Z2E9D9"/>
<sequence length="288" mass="30984">MKQPVTVPCDLSRHRRGYLQVGVSGTTNRGTIEPRPLTCSGVSEHNLNQSRQAGSDSGCNGSSLKSPDHSSPVGASAPPDIQDMELREEWQDDGFPRPLPEDCGSPEESVDEQPGDRFTPEEQTGVRTPPPTSLALSGAIEGGAKKRLVAPPLSLTLSRRDSHDGFSAAALSATPEETPSLDINLEALETPSGSETGTLPDGVHELEWYGDLTLTPDPSFIEDLTLTPDLSFIEDLTLTPDPSFIEDLTLTPDPSFIEDHPLTRDPSFIGDLTRDPSFIEDHPLTPPS</sequence>
<dbReference type="OrthoDB" id="19923at2759"/>
<name>A0A4Z2E9D9_9TELE</name>
<feature type="compositionally biased region" description="Acidic residues" evidence="1">
    <location>
        <begin position="104"/>
        <end position="113"/>
    </location>
</feature>
<keyword evidence="3" id="KW-1185">Reference proteome</keyword>
<evidence type="ECO:0000313" key="2">
    <source>
        <dbReference type="EMBL" id="TNN25466.1"/>
    </source>
</evidence>
<feature type="region of interest" description="Disordered" evidence="1">
    <location>
        <begin position="249"/>
        <end position="288"/>
    </location>
</feature>
<organism evidence="2 3">
    <name type="scientific">Liparis tanakae</name>
    <name type="common">Tanaka's snailfish</name>
    <dbReference type="NCBI Taxonomy" id="230148"/>
    <lineage>
        <taxon>Eukaryota</taxon>
        <taxon>Metazoa</taxon>
        <taxon>Chordata</taxon>
        <taxon>Craniata</taxon>
        <taxon>Vertebrata</taxon>
        <taxon>Euteleostomi</taxon>
        <taxon>Actinopterygii</taxon>
        <taxon>Neopterygii</taxon>
        <taxon>Teleostei</taxon>
        <taxon>Neoteleostei</taxon>
        <taxon>Acanthomorphata</taxon>
        <taxon>Eupercaria</taxon>
        <taxon>Perciformes</taxon>
        <taxon>Cottioidei</taxon>
        <taxon>Cottales</taxon>
        <taxon>Liparidae</taxon>
        <taxon>Liparis</taxon>
    </lineage>
</organism>
<reference evidence="2 3" key="1">
    <citation type="submission" date="2019-03" db="EMBL/GenBank/DDBJ databases">
        <title>First draft genome of Liparis tanakae, snailfish: a comprehensive survey of snailfish specific genes.</title>
        <authorList>
            <person name="Kim W."/>
            <person name="Song I."/>
            <person name="Jeong J.-H."/>
            <person name="Kim D."/>
            <person name="Kim S."/>
            <person name="Ryu S."/>
            <person name="Song J.Y."/>
            <person name="Lee S.K."/>
        </authorList>
    </citation>
    <scope>NUCLEOTIDE SEQUENCE [LARGE SCALE GENOMIC DNA]</scope>
    <source>
        <tissue evidence="2">Muscle</tissue>
    </source>
</reference>
<accession>A0A4Z2E9D9</accession>
<dbReference type="InterPro" id="IPR022181">
    <property type="entry name" value="Bcl2-/adenovirus-E1B"/>
</dbReference>
<proteinExistence type="predicted"/>
<dbReference type="Pfam" id="PF12496">
    <property type="entry name" value="BNIP2"/>
    <property type="match status" value="1"/>
</dbReference>